<feature type="domain" description="NfeD-like C-terminal" evidence="2">
    <location>
        <begin position="87"/>
        <end position="142"/>
    </location>
</feature>
<dbReference type="AlphaFoldDB" id="A0A7V8JQA6"/>
<sequence>MFTLADSTLWWVLAGLAVAAELFVGMFYLLMLAIGLAAGAIAAHLGLDRVGQLVAAAVVGSGFVIGCYLVRRRLARTGGQANRNINLDIGERVMIDAWWPDGTALVRYRGAQWTAVPAPGSTPTPGLHRVANLDGNHLIVEKA</sequence>
<dbReference type="Pfam" id="PF01957">
    <property type="entry name" value="NfeD"/>
    <property type="match status" value="1"/>
</dbReference>
<evidence type="ECO:0000313" key="4">
    <source>
        <dbReference type="Proteomes" id="UP000461670"/>
    </source>
</evidence>
<comment type="caution">
    <text evidence="3">The sequence shown here is derived from an EMBL/GenBank/DDBJ whole genome shotgun (WGS) entry which is preliminary data.</text>
</comment>
<organism evidence="3 4">
    <name type="scientific">Paracidovorax wautersii</name>
    <dbReference type="NCBI Taxonomy" id="1177982"/>
    <lineage>
        <taxon>Bacteria</taxon>
        <taxon>Pseudomonadati</taxon>
        <taxon>Pseudomonadota</taxon>
        <taxon>Betaproteobacteria</taxon>
        <taxon>Burkholderiales</taxon>
        <taxon>Comamonadaceae</taxon>
        <taxon>Paracidovorax</taxon>
    </lineage>
</organism>
<evidence type="ECO:0000259" key="2">
    <source>
        <dbReference type="Pfam" id="PF01957"/>
    </source>
</evidence>
<name>A0A7V8JQA6_9BURK</name>
<gene>
    <name evidence="3" type="ORF">GAK30_02151</name>
</gene>
<dbReference type="InterPro" id="IPR002810">
    <property type="entry name" value="NfeD-like_C"/>
</dbReference>
<protein>
    <recommendedName>
        <fullName evidence="2">NfeD-like C-terminal domain-containing protein</fullName>
    </recommendedName>
</protein>
<evidence type="ECO:0000256" key="1">
    <source>
        <dbReference type="SAM" id="Phobius"/>
    </source>
</evidence>
<keyword evidence="1" id="KW-1133">Transmembrane helix</keyword>
<reference evidence="4" key="1">
    <citation type="journal article" date="2020" name="MBio">
        <title>Horizontal gene transfer to a defensive symbiont with a reduced genome amongst a multipartite beetle microbiome.</title>
        <authorList>
            <person name="Waterworth S.C."/>
            <person name="Florez L.V."/>
            <person name="Rees E.R."/>
            <person name="Hertweck C."/>
            <person name="Kaltenpoth M."/>
            <person name="Kwan J.C."/>
        </authorList>
    </citation>
    <scope>NUCLEOTIDE SEQUENCE [LARGE SCALE GENOMIC DNA]</scope>
</reference>
<keyword evidence="1" id="KW-0812">Transmembrane</keyword>
<dbReference type="Proteomes" id="UP000461670">
    <property type="component" value="Unassembled WGS sequence"/>
</dbReference>
<evidence type="ECO:0000313" key="3">
    <source>
        <dbReference type="EMBL" id="KAF1020995.1"/>
    </source>
</evidence>
<dbReference type="EMBL" id="WNDQ01000027">
    <property type="protein sequence ID" value="KAF1020995.1"/>
    <property type="molecule type" value="Genomic_DNA"/>
</dbReference>
<proteinExistence type="predicted"/>
<keyword evidence="1" id="KW-0472">Membrane</keyword>
<feature type="transmembrane region" description="Helical" evidence="1">
    <location>
        <begin position="50"/>
        <end position="70"/>
    </location>
</feature>
<accession>A0A7V8JQA6</accession>
<feature type="transmembrane region" description="Helical" evidence="1">
    <location>
        <begin position="12"/>
        <end position="38"/>
    </location>
</feature>